<dbReference type="OrthoDB" id="7059741at2"/>
<evidence type="ECO:0000313" key="1">
    <source>
        <dbReference type="EMBL" id="QFY43676.1"/>
    </source>
</evidence>
<organism evidence="1 2">
    <name type="scientific">Candidatus Methylospira mobilis</name>
    <dbReference type="NCBI Taxonomy" id="1808979"/>
    <lineage>
        <taxon>Bacteria</taxon>
        <taxon>Pseudomonadati</taxon>
        <taxon>Pseudomonadota</taxon>
        <taxon>Gammaproteobacteria</taxon>
        <taxon>Methylococcales</taxon>
        <taxon>Methylococcaceae</taxon>
        <taxon>Candidatus Methylospira</taxon>
    </lineage>
</organism>
<dbReference type="Proteomes" id="UP000325755">
    <property type="component" value="Chromosome"/>
</dbReference>
<accession>A0A5Q0BPM2</accession>
<keyword evidence="2" id="KW-1185">Reference proteome</keyword>
<evidence type="ECO:0000313" key="2">
    <source>
        <dbReference type="Proteomes" id="UP000325755"/>
    </source>
</evidence>
<evidence type="ECO:0008006" key="3">
    <source>
        <dbReference type="Google" id="ProtNLM"/>
    </source>
</evidence>
<dbReference type="AlphaFoldDB" id="A0A5Q0BPM2"/>
<reference evidence="1 2" key="1">
    <citation type="submission" date="2019-09" db="EMBL/GenBank/DDBJ databases">
        <title>Ecophysiology of the spiral-shaped methanotroph Methylospira mobilis as revealed by the complete genome sequence.</title>
        <authorList>
            <person name="Oshkin I.Y."/>
            <person name="Dedysh S.N."/>
            <person name="Miroshnikov K."/>
            <person name="Danilova O.V."/>
            <person name="Hakobyan A."/>
            <person name="Liesack W."/>
        </authorList>
    </citation>
    <scope>NUCLEOTIDE SEQUENCE [LARGE SCALE GENOMIC DNA]</scope>
    <source>
        <strain evidence="1 2">Shm1</strain>
    </source>
</reference>
<protein>
    <recommendedName>
        <fullName evidence="3">Inclusion body protein</fullName>
    </recommendedName>
</protein>
<dbReference type="KEGG" id="mmob:F6R98_14445"/>
<name>A0A5Q0BPM2_9GAMM</name>
<proteinExistence type="predicted"/>
<dbReference type="RefSeq" id="WP_153249658.1">
    <property type="nucleotide sequence ID" value="NZ_CP044205.1"/>
</dbReference>
<dbReference type="EMBL" id="CP044205">
    <property type="protein sequence ID" value="QFY43676.1"/>
    <property type="molecule type" value="Genomic_DNA"/>
</dbReference>
<sequence>MSKIWTINVQVNTLYFKQQTAVGTWEQPVGGNMYWRNNVRMAAVSDNPADAISIGDGDSFSLQVGKDDTIKWIVSEVNPIYTNYRSMSMYGFDTGSNWNDNLTPPNTIITELEVAAVKTGFNAAKQPAERWIDASTIDISIPQTTVRAKAKNASISYLMKLVLIDVSDINNPRPINFFRIDPTIVIKLT</sequence>
<dbReference type="InParanoid" id="A0A5Q0BPM2"/>
<gene>
    <name evidence="1" type="ORF">F6R98_14445</name>
</gene>